<dbReference type="GO" id="GO:0000166">
    <property type="term" value="F:nucleotide binding"/>
    <property type="evidence" value="ECO:0007669"/>
    <property type="project" value="InterPro"/>
</dbReference>
<proteinExistence type="predicted"/>
<accession>A0A485AXY3</accession>
<dbReference type="PANTHER" id="PTHR43377:SF1">
    <property type="entry name" value="BILIVERDIN REDUCTASE A"/>
    <property type="match status" value="1"/>
</dbReference>
<organism evidence="3 4">
    <name type="scientific">Raoultella terrigena</name>
    <name type="common">Klebsiella terrigena</name>
    <dbReference type="NCBI Taxonomy" id="577"/>
    <lineage>
        <taxon>Bacteria</taxon>
        <taxon>Pseudomonadati</taxon>
        <taxon>Pseudomonadota</taxon>
        <taxon>Gammaproteobacteria</taxon>
        <taxon>Enterobacterales</taxon>
        <taxon>Enterobacteriaceae</taxon>
        <taxon>Klebsiella/Raoultella group</taxon>
        <taxon>Raoultella</taxon>
    </lineage>
</organism>
<dbReference type="EC" id="1.-.-.-" evidence="3"/>
<dbReference type="InterPro" id="IPR036291">
    <property type="entry name" value="NAD(P)-bd_dom_sf"/>
</dbReference>
<dbReference type="Proteomes" id="UP000332594">
    <property type="component" value="Unassembled WGS sequence"/>
</dbReference>
<protein>
    <submittedName>
        <fullName evidence="3">Uncharacterized oxidoreductase ycjS</fullName>
        <ecNumber evidence="3">1.-.-.-</ecNumber>
    </submittedName>
</protein>
<feature type="domain" description="Gfo/Idh/MocA-like oxidoreductase N-terminal" evidence="1">
    <location>
        <begin position="5"/>
        <end position="123"/>
    </location>
</feature>
<dbReference type="SUPFAM" id="SSF51735">
    <property type="entry name" value="NAD(P)-binding Rossmann-fold domains"/>
    <property type="match status" value="1"/>
</dbReference>
<dbReference type="Pfam" id="PF01408">
    <property type="entry name" value="GFO_IDH_MocA"/>
    <property type="match status" value="1"/>
</dbReference>
<feature type="domain" description="GFO/IDH/MocA-like oxidoreductase" evidence="2">
    <location>
        <begin position="133"/>
        <end position="257"/>
    </location>
</feature>
<gene>
    <name evidence="3" type="primary">ycjS</name>
    <name evidence="3" type="ORF">NCTC13038_00395</name>
</gene>
<evidence type="ECO:0000259" key="1">
    <source>
        <dbReference type="Pfam" id="PF01408"/>
    </source>
</evidence>
<dbReference type="AlphaFoldDB" id="A0A485AXY3"/>
<evidence type="ECO:0000259" key="2">
    <source>
        <dbReference type="Pfam" id="PF22725"/>
    </source>
</evidence>
<evidence type="ECO:0000313" key="4">
    <source>
        <dbReference type="Proteomes" id="UP000332594"/>
    </source>
</evidence>
<dbReference type="SUPFAM" id="SSF55347">
    <property type="entry name" value="Glyceraldehyde-3-phosphate dehydrogenase-like, C-terminal domain"/>
    <property type="match status" value="1"/>
</dbReference>
<dbReference type="Pfam" id="PF22725">
    <property type="entry name" value="GFO_IDH_MocA_C3"/>
    <property type="match status" value="1"/>
</dbReference>
<reference evidence="3 4" key="1">
    <citation type="submission" date="2019-03" db="EMBL/GenBank/DDBJ databases">
        <authorList>
            <consortium name="Pathogen Informatics"/>
        </authorList>
    </citation>
    <scope>NUCLEOTIDE SEQUENCE [LARGE SCALE GENOMIC DNA]</scope>
    <source>
        <strain evidence="3 4">NCTC13038</strain>
    </source>
</reference>
<sequence length="339" mass="36981">MMNNLKVAVVGAGIYGKHHINAYLHNPDVELVAVCDNNVERCHAAANELGIPGYASLPALLDKQQVDIISVATSDPFHKEPALQAIAQGKHVLIEKPLATSVADCEEIIAAAVAHGVTVGVDFHKRWDPAALRVRMEVQKAESGKILRGYINMDDVIAVPTEWLAWSAQSSPVWFLGSHCFDLVRYISGQEVKSVYAVGQKRLLASKGLDTWDSVQSTLLMEDGSSWVIENSWVLPAAFPKDNDGRMAVLCENAWIRSDSQNRGLEIFGQQTVKTPNSYFITYRDGVASGFGIDPINDFIKAVKTHTPYAASADDGLQASRICETAHKSLQSGQVELLV</sequence>
<keyword evidence="3" id="KW-0560">Oxidoreductase</keyword>
<dbReference type="InterPro" id="IPR000683">
    <property type="entry name" value="Gfo/Idh/MocA-like_OxRdtase_N"/>
</dbReference>
<dbReference type="EMBL" id="CAADJG010000002">
    <property type="protein sequence ID" value="VFS65322.1"/>
    <property type="molecule type" value="Genomic_DNA"/>
</dbReference>
<evidence type="ECO:0000313" key="3">
    <source>
        <dbReference type="EMBL" id="VFS65322.1"/>
    </source>
</evidence>
<name>A0A485AXY3_RAOTE</name>
<dbReference type="Gene3D" id="3.30.360.10">
    <property type="entry name" value="Dihydrodipicolinate Reductase, domain 2"/>
    <property type="match status" value="1"/>
</dbReference>
<dbReference type="Gene3D" id="3.40.50.720">
    <property type="entry name" value="NAD(P)-binding Rossmann-like Domain"/>
    <property type="match status" value="1"/>
</dbReference>
<dbReference type="InterPro" id="IPR055170">
    <property type="entry name" value="GFO_IDH_MocA-like_dom"/>
</dbReference>
<dbReference type="InterPro" id="IPR051450">
    <property type="entry name" value="Gfo/Idh/MocA_Oxidoreductases"/>
</dbReference>
<dbReference type="GO" id="GO:0016491">
    <property type="term" value="F:oxidoreductase activity"/>
    <property type="evidence" value="ECO:0007669"/>
    <property type="project" value="UniProtKB-KW"/>
</dbReference>
<dbReference type="PANTHER" id="PTHR43377">
    <property type="entry name" value="BILIVERDIN REDUCTASE A"/>
    <property type="match status" value="1"/>
</dbReference>